<dbReference type="EMBL" id="CM046131">
    <property type="protein sequence ID" value="KAI8430134.1"/>
    <property type="molecule type" value="Genomic_DNA"/>
</dbReference>
<sequence>MVIGLARYHEWMKSEELQMLTASEPLTLEQEYEMQKSWREDEDKCTFIVLDKVKFEDCSEEVDAMIGDTNIFITDKESSTGEIEIMIAEKYARGRKLGWEAVILMILYGINQIAIKNFEAKISMKNVISITMFQKLLFKETSRSEAFQEITLAKAVDDEWANWLETQYKYQIQPH</sequence>
<proteinExistence type="predicted"/>
<accession>A0ACC0K1A9</accession>
<reference evidence="1 2" key="1">
    <citation type="journal article" date="2022" name="Genome Biol. Evol.">
        <title>The Spruce Budworm Genome: Reconstructing the Evolutionary History of Antifreeze Proteins.</title>
        <authorList>
            <person name="Beliveau C."/>
            <person name="Gagne P."/>
            <person name="Picq S."/>
            <person name="Vernygora O."/>
            <person name="Keeling C.I."/>
            <person name="Pinkney K."/>
            <person name="Doucet D."/>
            <person name="Wen F."/>
            <person name="Johnston J.S."/>
            <person name="Maaroufi H."/>
            <person name="Boyle B."/>
            <person name="Laroche J."/>
            <person name="Dewar K."/>
            <person name="Juretic N."/>
            <person name="Blackburn G."/>
            <person name="Nisole A."/>
            <person name="Brunet B."/>
            <person name="Brandao M."/>
            <person name="Lumley L."/>
            <person name="Duan J."/>
            <person name="Quan G."/>
            <person name="Lucarotti C.J."/>
            <person name="Roe A.D."/>
            <person name="Sperling F.A.H."/>
            <person name="Levesque R.C."/>
            <person name="Cusson M."/>
        </authorList>
    </citation>
    <scope>NUCLEOTIDE SEQUENCE [LARGE SCALE GENOMIC DNA]</scope>
    <source>
        <strain evidence="1">Glfc:IPQL:Cfum</strain>
    </source>
</reference>
<keyword evidence="2" id="KW-1185">Reference proteome</keyword>
<comment type="caution">
    <text evidence="1">The sequence shown here is derived from an EMBL/GenBank/DDBJ whole genome shotgun (WGS) entry which is preliminary data.</text>
</comment>
<protein>
    <submittedName>
        <fullName evidence="1">Uncharacterized protein</fullName>
    </submittedName>
</protein>
<name>A0ACC0K1A9_CHOFU</name>
<evidence type="ECO:0000313" key="2">
    <source>
        <dbReference type="Proteomes" id="UP001064048"/>
    </source>
</evidence>
<dbReference type="Proteomes" id="UP001064048">
    <property type="component" value="Chromosome Z"/>
</dbReference>
<organism evidence="1 2">
    <name type="scientific">Choristoneura fumiferana</name>
    <name type="common">Spruce budworm moth</name>
    <name type="synonym">Archips fumiferana</name>
    <dbReference type="NCBI Taxonomy" id="7141"/>
    <lineage>
        <taxon>Eukaryota</taxon>
        <taxon>Metazoa</taxon>
        <taxon>Ecdysozoa</taxon>
        <taxon>Arthropoda</taxon>
        <taxon>Hexapoda</taxon>
        <taxon>Insecta</taxon>
        <taxon>Pterygota</taxon>
        <taxon>Neoptera</taxon>
        <taxon>Endopterygota</taxon>
        <taxon>Lepidoptera</taxon>
        <taxon>Glossata</taxon>
        <taxon>Ditrysia</taxon>
        <taxon>Tortricoidea</taxon>
        <taxon>Tortricidae</taxon>
        <taxon>Tortricinae</taxon>
        <taxon>Choristoneura</taxon>
    </lineage>
</organism>
<evidence type="ECO:0000313" key="1">
    <source>
        <dbReference type="EMBL" id="KAI8430134.1"/>
    </source>
</evidence>
<gene>
    <name evidence="1" type="ORF">MSG28_000533</name>
</gene>